<proteinExistence type="inferred from homology"/>
<evidence type="ECO:0000313" key="5">
    <source>
        <dbReference type="Proteomes" id="UP000239549"/>
    </source>
</evidence>
<organism evidence="4 5">
    <name type="scientific">Desulfocucumis palustris</name>
    <dbReference type="NCBI Taxonomy" id="1898651"/>
    <lineage>
        <taxon>Bacteria</taxon>
        <taxon>Bacillati</taxon>
        <taxon>Bacillota</taxon>
        <taxon>Clostridia</taxon>
        <taxon>Eubacteriales</taxon>
        <taxon>Desulfocucumaceae</taxon>
        <taxon>Desulfocucumis</taxon>
    </lineage>
</organism>
<dbReference type="InterPro" id="IPR042188">
    <property type="entry name" value="MmgE/PrpD_sf_2"/>
</dbReference>
<name>A0A2L2XF62_9FIRM</name>
<dbReference type="AlphaFoldDB" id="A0A2L2XF62"/>
<protein>
    <submittedName>
        <fullName evidence="4">MmgE/PrpD family protein</fullName>
    </submittedName>
</protein>
<dbReference type="RefSeq" id="WP_104371007.1">
    <property type="nucleotide sequence ID" value="NZ_BFAV01000036.1"/>
</dbReference>
<dbReference type="Gene3D" id="3.30.1330.120">
    <property type="entry name" value="2-methylcitrate dehydratase PrpD"/>
    <property type="match status" value="1"/>
</dbReference>
<gene>
    <name evidence="4" type="ORF">DCCM_0677</name>
</gene>
<dbReference type="OrthoDB" id="9791416at2"/>
<dbReference type="Proteomes" id="UP000239549">
    <property type="component" value="Unassembled WGS sequence"/>
</dbReference>
<keyword evidence="5" id="KW-1185">Reference proteome</keyword>
<reference evidence="5" key="1">
    <citation type="submission" date="2018-02" db="EMBL/GenBank/DDBJ databases">
        <title>Genome sequence of Desulfocucumis palustris strain NAW-5.</title>
        <authorList>
            <person name="Watanabe M."/>
            <person name="Kojima H."/>
            <person name="Fukui M."/>
        </authorList>
    </citation>
    <scope>NUCLEOTIDE SEQUENCE [LARGE SCALE GENOMIC DNA]</scope>
    <source>
        <strain evidence="5">NAW-5</strain>
    </source>
</reference>
<dbReference type="PANTHER" id="PTHR16943">
    <property type="entry name" value="2-METHYLCITRATE DEHYDRATASE-RELATED"/>
    <property type="match status" value="1"/>
</dbReference>
<sequence>MSENILIRIEQFITRSTFEDLTEEVIQSARTGILDWLGVTVAGAQYPAVRKAIDVLEEHNGSGKVLVLGLGRSLNLLDAACANSIAGHFLDYDDTNMDGLLHASNPTLAALCGLSQKRSVNGRDFITAYVIGYEVAVALSRIAGRRHYDQGWHNSATIGVFGACAAAAKVLGFKGQALHDALGLAGIQAAGLRAAFGTFGKTFQVGKAASGGLLAAFMAEAGINGPPDIFEDKFGFFAAFSPAEGDAGQIMDEMGSFSEFKRNIIKLHACCLQNYPNVEAALQAVSENQIKNEDIAKIDCFVNQIMMDNVGNPYPDDSLGSKFCLPYCIGLAVTEGVLFDKQFSDGYIIRPDIKDIASKVSLVLEPHAKVTDGRVIFHLRDGRVIEKVTNNFRGYPGQPIQPQALRDKFHGLLSNVINQVKVDKIERIVETLEHVPRVSALWELCY</sequence>
<comment type="caution">
    <text evidence="4">The sequence shown here is derived from an EMBL/GenBank/DDBJ whole genome shotgun (WGS) entry which is preliminary data.</text>
</comment>
<dbReference type="Pfam" id="PF03972">
    <property type="entry name" value="MmgE_PrpD_N"/>
    <property type="match status" value="1"/>
</dbReference>
<feature type="domain" description="MmgE/PrpD C-terminal" evidence="3">
    <location>
        <begin position="268"/>
        <end position="433"/>
    </location>
</feature>
<dbReference type="PANTHER" id="PTHR16943:SF8">
    <property type="entry name" value="2-METHYLCITRATE DEHYDRATASE"/>
    <property type="match status" value="1"/>
</dbReference>
<dbReference type="InterPro" id="IPR045336">
    <property type="entry name" value="MmgE_PrpD_N"/>
</dbReference>
<accession>A0A2L2XF62</accession>
<dbReference type="InterPro" id="IPR045337">
    <property type="entry name" value="MmgE_PrpD_C"/>
</dbReference>
<evidence type="ECO:0000313" key="4">
    <source>
        <dbReference type="EMBL" id="GBF32481.1"/>
    </source>
</evidence>
<dbReference type="InterPro" id="IPR005656">
    <property type="entry name" value="MmgE_PrpD"/>
</dbReference>
<dbReference type="SUPFAM" id="SSF103378">
    <property type="entry name" value="2-methylcitrate dehydratase PrpD"/>
    <property type="match status" value="1"/>
</dbReference>
<dbReference type="GO" id="GO:0016829">
    <property type="term" value="F:lyase activity"/>
    <property type="evidence" value="ECO:0007669"/>
    <property type="project" value="InterPro"/>
</dbReference>
<evidence type="ECO:0000256" key="1">
    <source>
        <dbReference type="ARBA" id="ARBA00006174"/>
    </source>
</evidence>
<dbReference type="Gene3D" id="1.10.4100.10">
    <property type="entry name" value="2-methylcitrate dehydratase PrpD"/>
    <property type="match status" value="1"/>
</dbReference>
<dbReference type="InterPro" id="IPR036148">
    <property type="entry name" value="MmgE/PrpD_sf"/>
</dbReference>
<dbReference type="Pfam" id="PF19305">
    <property type="entry name" value="MmgE_PrpD_C"/>
    <property type="match status" value="1"/>
</dbReference>
<dbReference type="EMBL" id="BFAV01000036">
    <property type="protein sequence ID" value="GBF32481.1"/>
    <property type="molecule type" value="Genomic_DNA"/>
</dbReference>
<evidence type="ECO:0000259" key="2">
    <source>
        <dbReference type="Pfam" id="PF03972"/>
    </source>
</evidence>
<dbReference type="InterPro" id="IPR042183">
    <property type="entry name" value="MmgE/PrpD_sf_1"/>
</dbReference>
<evidence type="ECO:0000259" key="3">
    <source>
        <dbReference type="Pfam" id="PF19305"/>
    </source>
</evidence>
<feature type="domain" description="MmgE/PrpD N-terminal" evidence="2">
    <location>
        <begin position="9"/>
        <end position="243"/>
    </location>
</feature>
<comment type="similarity">
    <text evidence="1">Belongs to the PrpD family.</text>
</comment>